<evidence type="ECO:0000259" key="8">
    <source>
        <dbReference type="PROSITE" id="PS50885"/>
    </source>
</evidence>
<dbReference type="InterPro" id="IPR000727">
    <property type="entry name" value="T_SNARE_dom"/>
</dbReference>
<dbReference type="Gene3D" id="1.10.287.950">
    <property type="entry name" value="Methyl-accepting chemotaxis protein"/>
    <property type="match status" value="1"/>
</dbReference>
<dbReference type="Gene3D" id="3.30.450.20">
    <property type="entry name" value="PAS domain"/>
    <property type="match status" value="1"/>
</dbReference>
<dbReference type="PRINTS" id="PR00260">
    <property type="entry name" value="CHEMTRNSDUCR"/>
</dbReference>
<dbReference type="InterPro" id="IPR003660">
    <property type="entry name" value="HAMP_dom"/>
</dbReference>
<dbReference type="Gene3D" id="6.10.340.10">
    <property type="match status" value="1"/>
</dbReference>
<comment type="similarity">
    <text evidence="4">Belongs to the methyl-accepting chemotaxis (MCP) protein family.</text>
</comment>
<keyword evidence="2" id="KW-0997">Cell inner membrane</keyword>
<keyword evidence="10" id="KW-1185">Reference proteome</keyword>
<accession>A0ABR7RK18</accession>
<dbReference type="SUPFAM" id="SSF58104">
    <property type="entry name" value="Methyl-accepting chemotaxis protein (MCP) signaling domain"/>
    <property type="match status" value="1"/>
</dbReference>
<organism evidence="9 10">
    <name type="scientific">Teichococcus aerophilus</name>
    <dbReference type="NCBI Taxonomy" id="1224513"/>
    <lineage>
        <taxon>Bacteria</taxon>
        <taxon>Pseudomonadati</taxon>
        <taxon>Pseudomonadota</taxon>
        <taxon>Alphaproteobacteria</taxon>
        <taxon>Acetobacterales</taxon>
        <taxon>Roseomonadaceae</taxon>
        <taxon>Roseomonas</taxon>
    </lineage>
</organism>
<dbReference type="PROSITE" id="PS50885">
    <property type="entry name" value="HAMP"/>
    <property type="match status" value="1"/>
</dbReference>
<proteinExistence type="inferred from homology"/>
<dbReference type="PROSITE" id="PS50111">
    <property type="entry name" value="CHEMOTAXIS_TRANSDUC_2"/>
    <property type="match status" value="1"/>
</dbReference>
<protein>
    <submittedName>
        <fullName evidence="9">HAMP domain-containing protein</fullName>
    </submittedName>
</protein>
<evidence type="ECO:0000259" key="7">
    <source>
        <dbReference type="PROSITE" id="PS50192"/>
    </source>
</evidence>
<sequence length="772" mass="81521">MRFFLNLSVGMKLALAAGLALMLVGGQAWRTQARIGDVVALNATQNTISQANETLQAALTEAVRADVRALAAATAQTSARFAPAANQASESLEAARQRLRQAADVAGRTGAARMIEAALPLSATYAAALGEGMQGRQRMLQLRDGRLFNALSTYDQQFEGVISNLPFEVSGAERQEDLRTRLLAYHASVGDLRMSIQRYLAAEEPDQARRVRRAIAQQRVHGRGVRGVEVSTRLSEDLGRLVTTVEELAAVSNELIGLIEGATVLRADKVEPAREALEGAMAQAARLLSAQVEADERQRQAVLESTRSEALMVAGLVALVLVLSGWATARTVGTPLRRLSAVLQRIAQGDAAVTVADRGRRDEIGIIAEAVEELRGTVGEAFAQRQMIEQLPIGIIRCNPRDEFRIDYMNTEMLKILRAVPQILPCAPDEVMGKSVDIFHRKPEHQRALLADGSRLPYHARIRVADQVMDLDASAIRDKDGAYLGPMLVWTMVTEQAKLADTFEVEMGGAVDGVANRTAELQAAARQLANAAATSGQEASAVAEAAGRADADVQSVAAAAEQMAASIVEITRRVSESASVAGQAVQEARATDATMRGLSESAARIGDVISLINDIAGQTNLLALNATIEAARAGEAGKGFAVVASEVKNLAGQTARATEEISGQIAGMQAATSKAVEAIRGIGTTVERTSDIATAIAAAVEEQGAATQEIARSAAQVAEATGTVSQRIARVRQVAAETGSAASGMLGAVEELAGQAGVLRERSGAFLQAVRR</sequence>
<dbReference type="CDD" id="cd06225">
    <property type="entry name" value="HAMP"/>
    <property type="match status" value="1"/>
</dbReference>
<dbReference type="PROSITE" id="PS50192">
    <property type="entry name" value="T_SNARE"/>
    <property type="match status" value="1"/>
</dbReference>
<dbReference type="InterPro" id="IPR004090">
    <property type="entry name" value="Chemotax_Me-accpt_rcpt"/>
</dbReference>
<dbReference type="Pfam" id="PF00015">
    <property type="entry name" value="MCPsignal"/>
    <property type="match status" value="1"/>
</dbReference>
<dbReference type="PANTHER" id="PTHR32089:SF112">
    <property type="entry name" value="LYSOZYME-LIKE PROTEIN-RELATED"/>
    <property type="match status" value="1"/>
</dbReference>
<dbReference type="SMART" id="SM00304">
    <property type="entry name" value="HAMP"/>
    <property type="match status" value="1"/>
</dbReference>
<evidence type="ECO:0000313" key="9">
    <source>
        <dbReference type="EMBL" id="MBC9206930.1"/>
    </source>
</evidence>
<comment type="caution">
    <text evidence="9">The sequence shown here is derived from an EMBL/GenBank/DDBJ whole genome shotgun (WGS) entry which is preliminary data.</text>
</comment>
<dbReference type="Proteomes" id="UP000626026">
    <property type="component" value="Unassembled WGS sequence"/>
</dbReference>
<reference evidence="9 10" key="1">
    <citation type="journal article" date="2013" name="Int. J. Syst. Evol. Microbiol.">
        <title>Roseomonas aerophila sp. nov., isolated from air.</title>
        <authorList>
            <person name="Kim S.J."/>
            <person name="Weon H.Y."/>
            <person name="Ahn J.H."/>
            <person name="Hong S.B."/>
            <person name="Seok S.J."/>
            <person name="Whang K.S."/>
            <person name="Kwon S.W."/>
        </authorList>
    </citation>
    <scope>NUCLEOTIDE SEQUENCE [LARGE SCALE GENOMIC DNA]</scope>
    <source>
        <strain evidence="9 10">NBRC 108923</strain>
    </source>
</reference>
<feature type="domain" description="T-SNARE coiled-coil homology" evidence="7">
    <location>
        <begin position="669"/>
        <end position="731"/>
    </location>
</feature>
<evidence type="ECO:0000256" key="2">
    <source>
        <dbReference type="ARBA" id="ARBA00022519"/>
    </source>
</evidence>
<keyword evidence="2" id="KW-1003">Cell membrane</keyword>
<dbReference type="SMART" id="SM00283">
    <property type="entry name" value="MA"/>
    <property type="match status" value="1"/>
</dbReference>
<evidence type="ECO:0000259" key="6">
    <source>
        <dbReference type="PROSITE" id="PS50111"/>
    </source>
</evidence>
<feature type="domain" description="HAMP" evidence="8">
    <location>
        <begin position="330"/>
        <end position="383"/>
    </location>
</feature>
<evidence type="ECO:0000256" key="5">
    <source>
        <dbReference type="PROSITE-ProRule" id="PRU00284"/>
    </source>
</evidence>
<evidence type="ECO:0000313" key="10">
    <source>
        <dbReference type="Proteomes" id="UP000626026"/>
    </source>
</evidence>
<name>A0ABR7RK18_9PROT</name>
<keyword evidence="2" id="KW-0472">Membrane</keyword>
<dbReference type="EMBL" id="JACTVA010000011">
    <property type="protein sequence ID" value="MBC9206930.1"/>
    <property type="molecule type" value="Genomic_DNA"/>
</dbReference>
<dbReference type="PANTHER" id="PTHR32089">
    <property type="entry name" value="METHYL-ACCEPTING CHEMOTAXIS PROTEIN MCPB"/>
    <property type="match status" value="1"/>
</dbReference>
<evidence type="ECO:0000256" key="1">
    <source>
        <dbReference type="ARBA" id="ARBA00004429"/>
    </source>
</evidence>
<feature type="domain" description="Methyl-accepting transducer" evidence="6">
    <location>
        <begin position="510"/>
        <end position="742"/>
    </location>
</feature>
<keyword evidence="3 5" id="KW-0807">Transducer</keyword>
<evidence type="ECO:0000256" key="4">
    <source>
        <dbReference type="ARBA" id="ARBA00029447"/>
    </source>
</evidence>
<dbReference type="Pfam" id="PF00672">
    <property type="entry name" value="HAMP"/>
    <property type="match status" value="1"/>
</dbReference>
<gene>
    <name evidence="9" type="ORF">IBL26_08800</name>
</gene>
<comment type="subcellular location">
    <subcellularLocation>
        <location evidence="1">Cell inner membrane</location>
        <topology evidence="1">Multi-pass membrane protein</topology>
    </subcellularLocation>
</comment>
<dbReference type="RefSeq" id="WP_187784101.1">
    <property type="nucleotide sequence ID" value="NZ_JACTVA010000011.1"/>
</dbReference>
<evidence type="ECO:0000256" key="3">
    <source>
        <dbReference type="ARBA" id="ARBA00023224"/>
    </source>
</evidence>
<dbReference type="InterPro" id="IPR004089">
    <property type="entry name" value="MCPsignal_dom"/>
</dbReference>